<evidence type="ECO:0000256" key="1">
    <source>
        <dbReference type="ARBA" id="ARBA00004162"/>
    </source>
</evidence>
<evidence type="ECO:0000256" key="2">
    <source>
        <dbReference type="ARBA" id="ARBA00006742"/>
    </source>
</evidence>
<evidence type="ECO:0000256" key="11">
    <source>
        <dbReference type="SAM" id="Phobius"/>
    </source>
</evidence>
<evidence type="ECO:0000256" key="5">
    <source>
        <dbReference type="ARBA" id="ARBA00022475"/>
    </source>
</evidence>
<protein>
    <recommendedName>
        <fullName evidence="3">Sec translocon accessory complex subunit YajC</fullName>
    </recommendedName>
</protein>
<dbReference type="Pfam" id="PF02699">
    <property type="entry name" value="YajC"/>
    <property type="match status" value="1"/>
</dbReference>
<keyword evidence="9" id="KW-0811">Translocation</keyword>
<comment type="caution">
    <text evidence="12">The sequence shown here is derived from an EMBL/GenBank/DDBJ whole genome shotgun (WGS) entry which is preliminary data.</text>
</comment>
<dbReference type="PANTHER" id="PTHR33909:SF1">
    <property type="entry name" value="SEC TRANSLOCON ACCESSORY COMPLEX SUBUNIT YAJC"/>
    <property type="match status" value="1"/>
</dbReference>
<comment type="similarity">
    <text evidence="2">Belongs to the YajC family.</text>
</comment>
<evidence type="ECO:0000313" key="12">
    <source>
        <dbReference type="EMBL" id="EKO34266.1"/>
    </source>
</evidence>
<proteinExistence type="inferred from homology"/>
<keyword evidence="13" id="KW-1185">Reference proteome</keyword>
<dbReference type="AlphaFoldDB" id="A0A0E2BH53"/>
<dbReference type="Proteomes" id="UP000006329">
    <property type="component" value="Unassembled WGS sequence"/>
</dbReference>
<gene>
    <name evidence="12" type="primary">yajC</name>
    <name evidence="12" type="ORF">LEP1GSC179_1811</name>
</gene>
<dbReference type="PRINTS" id="PR01853">
    <property type="entry name" value="YAJCTRNLCASE"/>
</dbReference>
<dbReference type="PANTHER" id="PTHR33909">
    <property type="entry name" value="SEC TRANSLOCON ACCESSORY COMPLEX SUBUNIT YAJC"/>
    <property type="match status" value="1"/>
</dbReference>
<evidence type="ECO:0000256" key="8">
    <source>
        <dbReference type="ARBA" id="ARBA00022989"/>
    </source>
</evidence>
<evidence type="ECO:0000313" key="13">
    <source>
        <dbReference type="Proteomes" id="UP000006329"/>
    </source>
</evidence>
<evidence type="ECO:0000256" key="4">
    <source>
        <dbReference type="ARBA" id="ARBA00022448"/>
    </source>
</evidence>
<keyword evidence="5" id="KW-1003">Cell membrane</keyword>
<dbReference type="GO" id="GO:0005886">
    <property type="term" value="C:plasma membrane"/>
    <property type="evidence" value="ECO:0007669"/>
    <property type="project" value="UniProtKB-SubCell"/>
</dbReference>
<feature type="transmembrane region" description="Helical" evidence="11">
    <location>
        <begin position="24"/>
        <end position="41"/>
    </location>
</feature>
<sequence>MTLNFSILLQLAQAAGEGDKSPFSTLLLIPIMLVIMYFLVIRPQRNEEKKRKEMIGGLKKGDEVVTSSGIHGKVVEIKDNNEVVVLNIAKDTNVSFTASTVLKKKQTEK</sequence>
<keyword evidence="4" id="KW-0813">Transport</keyword>
<dbReference type="SMART" id="SM01323">
    <property type="entry name" value="YajC"/>
    <property type="match status" value="1"/>
</dbReference>
<keyword evidence="7" id="KW-0653">Protein transport</keyword>
<evidence type="ECO:0000256" key="3">
    <source>
        <dbReference type="ARBA" id="ARBA00014962"/>
    </source>
</evidence>
<dbReference type="InterPro" id="IPR003849">
    <property type="entry name" value="Preprotein_translocase_YajC"/>
</dbReference>
<keyword evidence="8 11" id="KW-1133">Transmembrane helix</keyword>
<keyword evidence="6 11" id="KW-0812">Transmembrane</keyword>
<evidence type="ECO:0000256" key="6">
    <source>
        <dbReference type="ARBA" id="ARBA00022692"/>
    </source>
</evidence>
<evidence type="ECO:0000256" key="9">
    <source>
        <dbReference type="ARBA" id="ARBA00023010"/>
    </source>
</evidence>
<dbReference type="EMBL" id="AHON02000032">
    <property type="protein sequence ID" value="EKO34266.1"/>
    <property type="molecule type" value="Genomic_DNA"/>
</dbReference>
<dbReference type="NCBIfam" id="TIGR00739">
    <property type="entry name" value="yajC"/>
    <property type="match status" value="1"/>
</dbReference>
<keyword evidence="10 11" id="KW-0472">Membrane</keyword>
<organism evidence="12 13">
    <name type="scientific">Leptospira santarosai str. MOR084</name>
    <dbReference type="NCBI Taxonomy" id="1049984"/>
    <lineage>
        <taxon>Bacteria</taxon>
        <taxon>Pseudomonadati</taxon>
        <taxon>Spirochaetota</taxon>
        <taxon>Spirochaetia</taxon>
        <taxon>Leptospirales</taxon>
        <taxon>Leptospiraceae</taxon>
        <taxon>Leptospira</taxon>
    </lineage>
</organism>
<evidence type="ECO:0000256" key="10">
    <source>
        <dbReference type="ARBA" id="ARBA00023136"/>
    </source>
</evidence>
<reference evidence="12" key="1">
    <citation type="submission" date="2012-10" db="EMBL/GenBank/DDBJ databases">
        <authorList>
            <person name="Harkins D.M."/>
            <person name="Durkin A.S."/>
            <person name="Brinkac L.M."/>
            <person name="Haft D.H."/>
            <person name="Selengut J.D."/>
            <person name="Sanka R."/>
            <person name="DePew J."/>
            <person name="Purushe J."/>
            <person name="Matthias M.A."/>
            <person name="Vinetz J.M."/>
            <person name="Sutton G.G."/>
            <person name="Nierman W.C."/>
            <person name="Fouts D.E."/>
        </authorList>
    </citation>
    <scope>NUCLEOTIDE SEQUENCE [LARGE SCALE GENOMIC DNA]</scope>
    <source>
        <strain evidence="12">MOR084</strain>
    </source>
</reference>
<dbReference type="GO" id="GO:0015031">
    <property type="term" value="P:protein transport"/>
    <property type="evidence" value="ECO:0007669"/>
    <property type="project" value="UniProtKB-KW"/>
</dbReference>
<comment type="subcellular location">
    <subcellularLocation>
        <location evidence="1">Cell membrane</location>
        <topology evidence="1">Single-pass membrane protein</topology>
    </subcellularLocation>
</comment>
<name>A0A0E2BH53_9LEPT</name>
<accession>A0A0E2BH53</accession>
<evidence type="ECO:0000256" key="7">
    <source>
        <dbReference type="ARBA" id="ARBA00022927"/>
    </source>
</evidence>